<dbReference type="RefSeq" id="WP_216798780.1">
    <property type="nucleotide sequence ID" value="NZ_CP076723.1"/>
</dbReference>
<dbReference type="EMBL" id="CP076723">
    <property type="protein sequence ID" value="QWV91954.1"/>
    <property type="molecule type" value="Genomic_DNA"/>
</dbReference>
<evidence type="ECO:0000256" key="2">
    <source>
        <dbReference type="ARBA" id="ARBA00023315"/>
    </source>
</evidence>
<gene>
    <name evidence="3" type="ORF">KP004_12030</name>
</gene>
<reference evidence="3 4" key="1">
    <citation type="submission" date="2021-06" db="EMBL/GenBank/DDBJ databases">
        <title>Gemonas diversity in paddy soil.</title>
        <authorList>
            <person name="Liu G."/>
        </authorList>
    </citation>
    <scope>NUCLEOTIDE SEQUENCE [LARGE SCALE GENOMIC DNA]</scope>
    <source>
        <strain evidence="3 4">RG10</strain>
    </source>
</reference>
<evidence type="ECO:0000313" key="3">
    <source>
        <dbReference type="EMBL" id="QWV91954.1"/>
    </source>
</evidence>
<accession>A0ABX8J136</accession>
<name>A0ABX8J136_9BACT</name>
<keyword evidence="4" id="KW-1185">Reference proteome</keyword>
<dbReference type="InterPro" id="IPR001451">
    <property type="entry name" value="Hexapep"/>
</dbReference>
<dbReference type="PANTHER" id="PTHR43378">
    <property type="entry name" value="UDP-3-O-ACYLGLUCOSAMINE N-ACYLTRANSFERASE"/>
    <property type="match status" value="1"/>
</dbReference>
<evidence type="ECO:0000256" key="1">
    <source>
        <dbReference type="ARBA" id="ARBA00022679"/>
    </source>
</evidence>
<keyword evidence="2" id="KW-0012">Acyltransferase</keyword>
<dbReference type="Pfam" id="PF00132">
    <property type="entry name" value="Hexapep"/>
    <property type="match status" value="2"/>
</dbReference>
<evidence type="ECO:0008006" key="5">
    <source>
        <dbReference type="Google" id="ProtNLM"/>
    </source>
</evidence>
<dbReference type="Proteomes" id="UP000683557">
    <property type="component" value="Chromosome"/>
</dbReference>
<keyword evidence="1" id="KW-0808">Transferase</keyword>
<dbReference type="PANTHER" id="PTHR43378:SF2">
    <property type="entry name" value="UDP-3-O-ACYLGLUCOSAMINE N-ACYLTRANSFERASE 1, MITOCHONDRIAL-RELATED"/>
    <property type="match status" value="1"/>
</dbReference>
<sequence>MYELKKFEVWASEIAGFLNRDLVGTDFILEGPRSLRIYQSGPARNVANPANILLLTSTPEERSPCHAYIVTDRPELDMGNVLREFFSTLTMNTVHPSAVVSDKARIGRNVMVGALSVIGPDVEIGDNTKILSNVVINGPATIGKQCVIKDGAVVGSEGWGFIDDEDGVPFHPPQLGRVIVGDQVWIGSNTTIERAIVEDTTVCANTKLDDLVHIGGGSYIGSKCMVTAGSVIAFNVVLGDNVTIAPNACIRENVTVHDDVTIGQGAVVVEDLSDPGVYVGNPARFLR</sequence>
<organism evidence="3 4">
    <name type="scientific">Geomonas oryzisoli</name>
    <dbReference type="NCBI Taxonomy" id="2847992"/>
    <lineage>
        <taxon>Bacteria</taxon>
        <taxon>Pseudomonadati</taxon>
        <taxon>Thermodesulfobacteriota</taxon>
        <taxon>Desulfuromonadia</taxon>
        <taxon>Geobacterales</taxon>
        <taxon>Geobacteraceae</taxon>
        <taxon>Geomonas</taxon>
    </lineage>
</organism>
<protein>
    <recommendedName>
        <fullName evidence="5">UDP-3-O-(3-hydroxymyristoyl)glucosamine N-acyltransferase</fullName>
    </recommendedName>
</protein>
<dbReference type="InterPro" id="IPR007691">
    <property type="entry name" value="LpxD"/>
</dbReference>
<evidence type="ECO:0000313" key="4">
    <source>
        <dbReference type="Proteomes" id="UP000683557"/>
    </source>
</evidence>
<proteinExistence type="predicted"/>